<evidence type="ECO:0000259" key="9">
    <source>
        <dbReference type="Pfam" id="PF02771"/>
    </source>
</evidence>
<dbReference type="RefSeq" id="WP_130650106.1">
    <property type="nucleotide sequence ID" value="NZ_BMHA01000011.1"/>
</dbReference>
<organism evidence="11 12">
    <name type="scientific">Egicoccus halophilus</name>
    <dbReference type="NCBI Taxonomy" id="1670830"/>
    <lineage>
        <taxon>Bacteria</taxon>
        <taxon>Bacillati</taxon>
        <taxon>Actinomycetota</taxon>
        <taxon>Nitriliruptoria</taxon>
        <taxon>Egicoccales</taxon>
        <taxon>Egicoccaceae</taxon>
        <taxon>Egicoccus</taxon>
    </lineage>
</organism>
<dbReference type="PANTHER" id="PTHR42803:SF1">
    <property type="entry name" value="BROAD-SPECIFICITY LINEAR ACYL-COA DEHYDROGENASE FADE5"/>
    <property type="match status" value="1"/>
</dbReference>
<reference evidence="11" key="1">
    <citation type="journal article" date="2014" name="Int. J. Syst. Evol. Microbiol.">
        <title>Complete genome sequence of Corynebacterium casei LMG S-19264T (=DSM 44701T), isolated from a smear-ripened cheese.</title>
        <authorList>
            <consortium name="US DOE Joint Genome Institute (JGI-PGF)"/>
            <person name="Walter F."/>
            <person name="Albersmeier A."/>
            <person name="Kalinowski J."/>
            <person name="Ruckert C."/>
        </authorList>
    </citation>
    <scope>NUCLEOTIDE SEQUENCE</scope>
    <source>
        <strain evidence="11">CGMCC 1.14988</strain>
    </source>
</reference>
<evidence type="ECO:0000256" key="1">
    <source>
        <dbReference type="ARBA" id="ARBA00001974"/>
    </source>
</evidence>
<evidence type="ECO:0000313" key="11">
    <source>
        <dbReference type="EMBL" id="GGI08324.1"/>
    </source>
</evidence>
<dbReference type="InterPro" id="IPR009100">
    <property type="entry name" value="AcylCoA_DH/oxidase_NM_dom_sf"/>
</dbReference>
<evidence type="ECO:0000256" key="3">
    <source>
        <dbReference type="ARBA" id="ARBA00022630"/>
    </source>
</evidence>
<comment type="caution">
    <text evidence="11">The sequence shown here is derived from an EMBL/GenBank/DDBJ whole genome shotgun (WGS) entry which is preliminary data.</text>
</comment>
<evidence type="ECO:0000313" key="12">
    <source>
        <dbReference type="Proteomes" id="UP000650511"/>
    </source>
</evidence>
<dbReference type="Pfam" id="PF00441">
    <property type="entry name" value="Acyl-CoA_dh_1"/>
    <property type="match status" value="1"/>
</dbReference>
<gene>
    <name evidence="11" type="ORF">GCM10011354_28520</name>
</gene>
<dbReference type="Gene3D" id="1.10.540.10">
    <property type="entry name" value="Acyl-CoA dehydrogenase/oxidase, N-terminal domain"/>
    <property type="match status" value="1"/>
</dbReference>
<dbReference type="SUPFAM" id="SSF56645">
    <property type="entry name" value="Acyl-CoA dehydrogenase NM domain-like"/>
    <property type="match status" value="1"/>
</dbReference>
<comment type="similarity">
    <text evidence="2 6">Belongs to the acyl-CoA dehydrogenase family.</text>
</comment>
<dbReference type="Pfam" id="PF02771">
    <property type="entry name" value="Acyl-CoA_dh_N"/>
    <property type="match status" value="1"/>
</dbReference>
<keyword evidence="5 6" id="KW-0560">Oxidoreductase</keyword>
<dbReference type="EMBL" id="BMHA01000011">
    <property type="protein sequence ID" value="GGI08324.1"/>
    <property type="molecule type" value="Genomic_DNA"/>
</dbReference>
<dbReference type="FunFam" id="1.20.140.10:FF:000016">
    <property type="entry name" value="Acyl-CoA dehydrogenase FadE5"/>
    <property type="match status" value="1"/>
</dbReference>
<dbReference type="InterPro" id="IPR025878">
    <property type="entry name" value="Acyl-CoA_dh-like_C_dom"/>
</dbReference>
<dbReference type="Pfam" id="PF02770">
    <property type="entry name" value="Acyl-CoA_dh_M"/>
    <property type="match status" value="1"/>
</dbReference>
<evidence type="ECO:0000259" key="10">
    <source>
        <dbReference type="Pfam" id="PF12806"/>
    </source>
</evidence>
<dbReference type="InterPro" id="IPR052166">
    <property type="entry name" value="Diverse_Acyl-CoA_DH"/>
</dbReference>
<evidence type="ECO:0000256" key="5">
    <source>
        <dbReference type="ARBA" id="ARBA00023002"/>
    </source>
</evidence>
<dbReference type="OrthoDB" id="9807883at2"/>
<dbReference type="AlphaFoldDB" id="A0A8J3EYP7"/>
<reference evidence="11" key="2">
    <citation type="submission" date="2020-09" db="EMBL/GenBank/DDBJ databases">
        <authorList>
            <person name="Sun Q."/>
            <person name="Zhou Y."/>
        </authorList>
    </citation>
    <scope>NUCLEOTIDE SEQUENCE</scope>
    <source>
        <strain evidence="11">CGMCC 1.14988</strain>
    </source>
</reference>
<dbReference type="InterPro" id="IPR037069">
    <property type="entry name" value="AcylCoA_DH/ox_N_sf"/>
</dbReference>
<sequence>MSHYKSNLRDIEFNLYEVFGAEDYFGTGPFAAVDADQARMLLGELDRFTRNSIWAESFVPADRTPLELSPEGDITIPEELDQALRAFYEAGWHLLPLPTHLGGFGAPPSIRWAASELLSGGHATAMLWPIGALMGAIIDQVGTEGQKARFGRPMIERCWGGTMVLTEPDAGSDVGAGVTRAVRVEDNGDDDLGAVYHLEGIKRFITSADAQTHENTVHLVLARPEHAGPGTKGLSLFIVPKLHVDAEGDLGERNGVRVSNLEKKMGIKGSATCELSLGQDGTPCVGYLVGDVHDGIRQMFLVIEYARMMVGTKAMATLSTGYLNALDYAKVRVQGADLTRSTDKRAPKVEIIQHPDVRRLLIEQKAHAEGMRALVMYTGWVQDQAQLHGEDAEEHARWIAREDLLLPLVKGYCSEKAYELLALSLQTFGGSGFTQDYPVEQYLRDAKIDTLYEGTTAIQALDLLFRKIVRDQGATLTWLADQVRELVKAGRDDDPFARERQALGQALEDVSQHLGILVGHAMASMDETKRAEIYKAGLNSTEFLYSLAEVVIGWLLLRQAEIAQDQLDAAVTNGDGDFYTGKVASARWFLRTVPPKVALRRQKAQVEDGWLMEVPESAF</sequence>
<feature type="domain" description="Acetyl-CoA dehydrogenase-like C-terminal" evidence="10">
    <location>
        <begin position="480"/>
        <end position="614"/>
    </location>
</feature>
<dbReference type="Gene3D" id="2.40.110.10">
    <property type="entry name" value="Butyryl-CoA Dehydrogenase, subunit A, domain 2"/>
    <property type="match status" value="1"/>
</dbReference>
<dbReference type="Gene3D" id="1.20.140.10">
    <property type="entry name" value="Butyryl-CoA Dehydrogenase, subunit A, domain 3"/>
    <property type="match status" value="1"/>
</dbReference>
<keyword evidence="3 6" id="KW-0285">Flavoprotein</keyword>
<dbReference type="InterPro" id="IPR006091">
    <property type="entry name" value="Acyl-CoA_Oxase/DH_mid-dom"/>
</dbReference>
<name>A0A8J3EYP7_9ACTN</name>
<dbReference type="InterPro" id="IPR013786">
    <property type="entry name" value="AcylCoA_DH/ox_N"/>
</dbReference>
<dbReference type="Pfam" id="PF12806">
    <property type="entry name" value="Acyl-CoA_dh_C"/>
    <property type="match status" value="1"/>
</dbReference>
<dbReference type="GO" id="GO:0016627">
    <property type="term" value="F:oxidoreductase activity, acting on the CH-CH group of donors"/>
    <property type="evidence" value="ECO:0007669"/>
    <property type="project" value="InterPro"/>
</dbReference>
<protein>
    <submittedName>
        <fullName evidence="11">Acyl-CoA dehydrogenase</fullName>
    </submittedName>
</protein>
<dbReference type="SUPFAM" id="SSF47203">
    <property type="entry name" value="Acyl-CoA dehydrogenase C-terminal domain-like"/>
    <property type="match status" value="1"/>
</dbReference>
<keyword evidence="12" id="KW-1185">Reference proteome</keyword>
<dbReference type="InterPro" id="IPR036250">
    <property type="entry name" value="AcylCo_DH-like_C"/>
</dbReference>
<feature type="domain" description="Acyl-CoA dehydrogenase/oxidase N-terminal" evidence="9">
    <location>
        <begin position="75"/>
        <end position="155"/>
    </location>
</feature>
<evidence type="ECO:0000259" key="7">
    <source>
        <dbReference type="Pfam" id="PF00441"/>
    </source>
</evidence>
<feature type="domain" description="Acyl-CoA dehydrogenase/oxidase C-terminal" evidence="7">
    <location>
        <begin position="294"/>
        <end position="462"/>
    </location>
</feature>
<keyword evidence="4 6" id="KW-0274">FAD</keyword>
<dbReference type="InterPro" id="IPR009075">
    <property type="entry name" value="AcylCo_DH/oxidase_C"/>
</dbReference>
<dbReference type="Proteomes" id="UP000650511">
    <property type="component" value="Unassembled WGS sequence"/>
</dbReference>
<dbReference type="InterPro" id="IPR046373">
    <property type="entry name" value="Acyl-CoA_Oxase/DH_mid-dom_sf"/>
</dbReference>
<dbReference type="GO" id="GO:0005886">
    <property type="term" value="C:plasma membrane"/>
    <property type="evidence" value="ECO:0007669"/>
    <property type="project" value="TreeGrafter"/>
</dbReference>
<comment type="cofactor">
    <cofactor evidence="1 6">
        <name>FAD</name>
        <dbReference type="ChEBI" id="CHEBI:57692"/>
    </cofactor>
</comment>
<dbReference type="PANTHER" id="PTHR42803">
    <property type="entry name" value="ACYL-COA DEHYDROGENASE"/>
    <property type="match status" value="1"/>
</dbReference>
<accession>A0A8J3EYP7</accession>
<feature type="domain" description="Acyl-CoA oxidase/dehydrogenase middle" evidence="8">
    <location>
        <begin position="163"/>
        <end position="277"/>
    </location>
</feature>
<evidence type="ECO:0000259" key="8">
    <source>
        <dbReference type="Pfam" id="PF02770"/>
    </source>
</evidence>
<evidence type="ECO:0000256" key="4">
    <source>
        <dbReference type="ARBA" id="ARBA00022827"/>
    </source>
</evidence>
<evidence type="ECO:0000256" key="6">
    <source>
        <dbReference type="RuleBase" id="RU362125"/>
    </source>
</evidence>
<proteinExistence type="inferred from homology"/>
<dbReference type="GO" id="GO:0050660">
    <property type="term" value="F:flavin adenine dinucleotide binding"/>
    <property type="evidence" value="ECO:0007669"/>
    <property type="project" value="InterPro"/>
</dbReference>
<evidence type="ECO:0000256" key="2">
    <source>
        <dbReference type="ARBA" id="ARBA00009347"/>
    </source>
</evidence>